<dbReference type="GO" id="GO:0008408">
    <property type="term" value="F:3'-5' exonuclease activity"/>
    <property type="evidence" value="ECO:0007669"/>
    <property type="project" value="InterPro"/>
</dbReference>
<dbReference type="Gene3D" id="2.60.200.20">
    <property type="match status" value="1"/>
</dbReference>
<feature type="compositionally biased region" description="Acidic residues" evidence="1">
    <location>
        <begin position="412"/>
        <end position="432"/>
    </location>
</feature>
<dbReference type="InterPro" id="IPR039253">
    <property type="entry name" value="APLF"/>
</dbReference>
<feature type="region of interest" description="Disordered" evidence="1">
    <location>
        <begin position="160"/>
        <end position="266"/>
    </location>
</feature>
<feature type="compositionally biased region" description="Basic and acidic residues" evidence="1">
    <location>
        <begin position="171"/>
        <end position="184"/>
    </location>
</feature>
<feature type="region of interest" description="Disordered" evidence="1">
    <location>
        <begin position="352"/>
        <end position="432"/>
    </location>
</feature>
<dbReference type="PANTHER" id="PTHR21315">
    <property type="entry name" value="APRATAXIN AND PNK-LIKE FACTOR-RELATED"/>
    <property type="match status" value="1"/>
</dbReference>
<dbReference type="GO" id="GO:0005634">
    <property type="term" value="C:nucleus"/>
    <property type="evidence" value="ECO:0007669"/>
    <property type="project" value="TreeGrafter"/>
</dbReference>
<reference evidence="3" key="1">
    <citation type="journal article" date="2014" name="Insect Biochem. Mol. Biol.">
        <title>An insight into the sialome of the frog biting fly, Corethrella appendiculata.</title>
        <authorList>
            <person name="Ribeiro J.M.C."/>
            <person name="Chagas A.C."/>
            <person name="Pham V.M."/>
            <person name="Lounibos L.P."/>
            <person name="Calvo E."/>
        </authorList>
    </citation>
    <scope>NUCLEOTIDE SEQUENCE</scope>
    <source>
        <tissue evidence="3">Salivary glands</tissue>
    </source>
</reference>
<dbReference type="InterPro" id="IPR019406">
    <property type="entry name" value="APLF_PBZ"/>
</dbReference>
<feature type="domain" description="PBZ-type" evidence="2">
    <location>
        <begin position="308"/>
        <end position="331"/>
    </location>
</feature>
<evidence type="ECO:0000256" key="1">
    <source>
        <dbReference type="SAM" id="MobiDB-lite"/>
    </source>
</evidence>
<dbReference type="GO" id="GO:0003906">
    <property type="term" value="F:DNA-(apurinic or apyrimidinic site) endonuclease activity"/>
    <property type="evidence" value="ECO:0007669"/>
    <property type="project" value="InterPro"/>
</dbReference>
<evidence type="ECO:0000313" key="3">
    <source>
        <dbReference type="EMBL" id="JAB59577.1"/>
    </source>
</evidence>
<dbReference type="PANTHER" id="PTHR21315:SF2">
    <property type="entry name" value="APRATAXIN AND PNK-LIKE FACTOR"/>
    <property type="match status" value="1"/>
</dbReference>
<dbReference type="InterPro" id="IPR008984">
    <property type="entry name" value="SMAD_FHA_dom_sf"/>
</dbReference>
<accession>U5EYH5</accession>
<feature type="compositionally biased region" description="Polar residues" evidence="1">
    <location>
        <begin position="206"/>
        <end position="229"/>
    </location>
</feature>
<sequence length="432" mass="48671">MTKLCLHHVDEKIDIEIVDETLVIGRESEILKCNDKRISRNHGVIKVPTEYPNTIHITSTHANPIFYRKNDDEDVSILTKDLTQSLNAGDKFGLLPENFWYVVKFISETSSADVETPSESTEEMPNNNNASVLRIRSADELNSSQNIRELPDWMMAIPATSTQQPPANENEAEHTNNNKRKSIDEPEEGESSNKKSKTTNDESENVPVTNSSITNETQLPPVTANTVKTESNDDACCGSSSTTSTTDNVKKEPADSSSTTPPNLSLRQSCQFGIRCYRRNIEHRTEFAHPGDRDYRRPNYPAAPDDAPYCPYGISCYRRNPEHFREFRHPDSTAVQQVPTNIIIIPSVQLQNQSSATLGDDRRRRRRRTPNDSNANNDNDLADDDDSSSDSAEDFYNDIDSDSDVYIPSASSDDDDNILNDDFEEENQQDEE</sequence>
<dbReference type="EMBL" id="GANO01000294">
    <property type="protein sequence ID" value="JAB59577.1"/>
    <property type="molecule type" value="mRNA"/>
</dbReference>
<feature type="domain" description="PBZ-type" evidence="2">
    <location>
        <begin position="267"/>
        <end position="292"/>
    </location>
</feature>
<feature type="compositionally biased region" description="Polar residues" evidence="1">
    <location>
        <begin position="255"/>
        <end position="266"/>
    </location>
</feature>
<name>U5EYH5_9DIPT</name>
<proteinExistence type="evidence at transcript level"/>
<dbReference type="Pfam" id="PF10283">
    <property type="entry name" value="zf-CCHH"/>
    <property type="match status" value="2"/>
</dbReference>
<evidence type="ECO:0000259" key="2">
    <source>
        <dbReference type="Pfam" id="PF10283"/>
    </source>
</evidence>
<dbReference type="GO" id="GO:0035861">
    <property type="term" value="C:site of double-strand break"/>
    <property type="evidence" value="ECO:0007669"/>
    <property type="project" value="TreeGrafter"/>
</dbReference>
<dbReference type="AlphaFoldDB" id="U5EYH5"/>
<dbReference type="GO" id="GO:0006302">
    <property type="term" value="P:double-strand break repair"/>
    <property type="evidence" value="ECO:0007669"/>
    <property type="project" value="InterPro"/>
</dbReference>
<dbReference type="SUPFAM" id="SSF49879">
    <property type="entry name" value="SMAD/FHA domain"/>
    <property type="match status" value="1"/>
</dbReference>
<feature type="compositionally biased region" description="Acidic residues" evidence="1">
    <location>
        <begin position="380"/>
        <end position="403"/>
    </location>
</feature>
<organism evidence="3">
    <name type="scientific">Corethrella appendiculata</name>
    <dbReference type="NCBI Taxonomy" id="1370023"/>
    <lineage>
        <taxon>Eukaryota</taxon>
        <taxon>Metazoa</taxon>
        <taxon>Ecdysozoa</taxon>
        <taxon>Arthropoda</taxon>
        <taxon>Hexapoda</taxon>
        <taxon>Insecta</taxon>
        <taxon>Pterygota</taxon>
        <taxon>Neoptera</taxon>
        <taxon>Endopterygota</taxon>
        <taxon>Diptera</taxon>
        <taxon>Nematocera</taxon>
        <taxon>Culicoidea</taxon>
        <taxon>Chaoboridae</taxon>
        <taxon>Corethrella</taxon>
    </lineage>
</organism>
<protein>
    <recommendedName>
        <fullName evidence="2">PBZ-type domain-containing protein</fullName>
    </recommendedName>
</protein>